<dbReference type="OrthoDB" id="271862at2759"/>
<feature type="domain" description="K Homology" evidence="3">
    <location>
        <begin position="683"/>
        <end position="755"/>
    </location>
</feature>
<dbReference type="Proteomes" id="UP000189580">
    <property type="component" value="Chromosome c"/>
</dbReference>
<dbReference type="RefSeq" id="XP_018733669.1">
    <property type="nucleotide sequence ID" value="XM_018881038.1"/>
</dbReference>
<dbReference type="InterPro" id="IPR036612">
    <property type="entry name" value="KH_dom_type_1_sf"/>
</dbReference>
<dbReference type="PROSITE" id="PS50084">
    <property type="entry name" value="KH_TYPE_1"/>
    <property type="match status" value="2"/>
</dbReference>
<protein>
    <recommendedName>
        <fullName evidence="3">K Homology domain-containing protein</fullName>
    </recommendedName>
</protein>
<proteinExistence type="predicted"/>
<evidence type="ECO:0000313" key="4">
    <source>
        <dbReference type="EMBL" id="ANB11192.1"/>
    </source>
</evidence>
<dbReference type="KEGG" id="slb:AWJ20_3994"/>
<evidence type="ECO:0000256" key="2">
    <source>
        <dbReference type="SAM" id="MobiDB-lite"/>
    </source>
</evidence>
<sequence>MSGNGGANNGIIIETGVIGGDGKVTSTISPPIAVPAGIEASGNSDNNSVVKGEFSDPNLITLCIPLRYTYLTRPSETTEADYDGRKKIIVYETKSTSLWREADEDDKNKQFVKSMSGTQFIDCLPSLRAAVNQINNEKNSLVTARMGEDRLLENIVTVVLDGPREEVNKQRAKLNRGYFQVERWDIGISKQLVSDSLNEQGDFKSALYLGLEEVAEYCGVSIFVTSFTDKALFSVNSTEENNYLKHQYDRFDGDDYHILIYGDQDAARFANIRMRVILSKLANGSDFIADLVPLELSLQPLVAGPQAVNLHSIQEQASVDIFTMDYLPEVLGSLNPQLFDGEAIVRDVDQLYIVGPSSANVELAKFLIEQVKTRTQMVVKDCVMSHAKLDLLISRYRNKIRDIMNRFATFVQLPYFSSNRSLVRVMGTTASSVEASIQELMRMAADFYEANYWIHGGKSDEEGILVRPNGVLNPKSIEALQKIAASNNCIVTTQNNTAFEIIGYGSDTKRAIAMLKSLSLWDDDISRQNVQISYQLEVSLDLKSFMAGKKYGKMLRIMSNSNVWIKFIPFNEYNFFVVLTADDYSSSDSGIQLLEDEYPSEISFHIPDTYHKEIIGAGGSGIQAIMRKHNVFIKFGNSLELYPNAIAQHKLNNVVIRCPSKNAKSMTLARDELLISVRDRVAEHYNTFVHMPRSHRRIILNENCGIIRQIESKTNSIIQIPDHDNYSDIENDLIEIRGLGTSSEEASQLLRTALPTDYEFRVAHSSKFTSLVNEKQGDFYTKIVVPFRIAFQFEVMVYNQVKSKKGDETAPPYHRIVISHSHEHIMGLDEAIQELTTFLRERELDIIDRSRVKDDPIEYGSAATLGHKRANSALNVNHNRIPQKNLPHSLPTGPAAVSGGHSIPTGPTTPRRLRYESKQLPPGVSYGDAFTSYDDRSGYYDSRSSAMYETGLGVAPVGSYRDHPLSRQLEAETNRQFQSRAYDGVSESAGNFPSGFTDRWQDDEVYEPRRRDRSPPAAPKYNESTIRKRGYGSYY</sequence>
<dbReference type="EMBL" id="CP014500">
    <property type="protein sequence ID" value="ANB11192.1"/>
    <property type="molecule type" value="Genomic_DNA"/>
</dbReference>
<dbReference type="InterPro" id="IPR056553">
    <property type="entry name" value="KH_Mug60-KHD4"/>
</dbReference>
<dbReference type="Pfam" id="PF00013">
    <property type="entry name" value="KH_1"/>
    <property type="match status" value="1"/>
</dbReference>
<gene>
    <name evidence="4" type="ORF">AWJ20_3994</name>
</gene>
<accession>A0A167C414</accession>
<reference evidence="4 5" key="1">
    <citation type="submission" date="2016-02" db="EMBL/GenBank/DDBJ databases">
        <title>Complete genome sequence and transcriptome regulation of the pentose utilising yeast Sugiyamaella lignohabitans.</title>
        <authorList>
            <person name="Bellasio M."/>
            <person name="Peymann A."/>
            <person name="Valli M."/>
            <person name="Sipitzky M."/>
            <person name="Graf A."/>
            <person name="Sauer M."/>
            <person name="Marx H."/>
            <person name="Mattanovich D."/>
        </authorList>
    </citation>
    <scope>NUCLEOTIDE SEQUENCE [LARGE SCALE GENOMIC DNA]</scope>
    <source>
        <strain evidence="4 5">CBS 10342</strain>
    </source>
</reference>
<evidence type="ECO:0000313" key="5">
    <source>
        <dbReference type="Proteomes" id="UP000189580"/>
    </source>
</evidence>
<dbReference type="Gene3D" id="3.30.1370.10">
    <property type="entry name" value="K Homology domain, type 1"/>
    <property type="match status" value="1"/>
</dbReference>
<keyword evidence="1" id="KW-0694">RNA-binding</keyword>
<feature type="domain" description="K Homology" evidence="3">
    <location>
        <begin position="270"/>
        <end position="373"/>
    </location>
</feature>
<name>A0A167C414_9ASCO</name>
<dbReference type="GO" id="GO:0003723">
    <property type="term" value="F:RNA binding"/>
    <property type="evidence" value="ECO:0007669"/>
    <property type="project" value="UniProtKB-UniRule"/>
</dbReference>
<feature type="region of interest" description="Disordered" evidence="2">
    <location>
        <begin position="982"/>
        <end position="1035"/>
    </location>
</feature>
<dbReference type="InterPro" id="IPR004087">
    <property type="entry name" value="KH_dom"/>
</dbReference>
<evidence type="ECO:0000256" key="1">
    <source>
        <dbReference type="PROSITE-ProRule" id="PRU00117"/>
    </source>
</evidence>
<evidence type="ECO:0000259" key="3">
    <source>
        <dbReference type="SMART" id="SM00322"/>
    </source>
</evidence>
<feature type="region of interest" description="Disordered" evidence="2">
    <location>
        <begin position="884"/>
        <end position="912"/>
    </location>
</feature>
<dbReference type="AlphaFoldDB" id="A0A167C414"/>
<keyword evidence="5" id="KW-1185">Reference proteome</keyword>
<dbReference type="SUPFAM" id="SSF54791">
    <property type="entry name" value="Eukaryotic type KH-domain (KH-domain type I)"/>
    <property type="match status" value="2"/>
</dbReference>
<dbReference type="Pfam" id="PF24563">
    <property type="entry name" value="KH_Mug60-KHD4"/>
    <property type="match status" value="1"/>
</dbReference>
<feature type="domain" description="K Homology" evidence="3">
    <location>
        <begin position="598"/>
        <end position="678"/>
    </location>
</feature>
<dbReference type="InterPro" id="IPR004088">
    <property type="entry name" value="KH_dom_type_1"/>
</dbReference>
<feature type="compositionally biased region" description="Basic and acidic residues" evidence="2">
    <location>
        <begin position="999"/>
        <end position="1014"/>
    </location>
</feature>
<dbReference type="GeneID" id="30036076"/>
<dbReference type="SMART" id="SM00322">
    <property type="entry name" value="KH"/>
    <property type="match status" value="3"/>
</dbReference>
<organism evidence="4 5">
    <name type="scientific">Sugiyamaella lignohabitans</name>
    <dbReference type="NCBI Taxonomy" id="796027"/>
    <lineage>
        <taxon>Eukaryota</taxon>
        <taxon>Fungi</taxon>
        <taxon>Dikarya</taxon>
        <taxon>Ascomycota</taxon>
        <taxon>Saccharomycotina</taxon>
        <taxon>Dipodascomycetes</taxon>
        <taxon>Dipodascales</taxon>
        <taxon>Trichomonascaceae</taxon>
        <taxon>Sugiyamaella</taxon>
    </lineage>
</organism>